<reference evidence="2" key="1">
    <citation type="submission" date="2020-11" db="EMBL/GenBank/DDBJ databases">
        <authorList>
            <consortium name="DOE Joint Genome Institute"/>
            <person name="Ahrendt S."/>
            <person name="Riley R."/>
            <person name="Andreopoulos W."/>
            <person name="LaButti K."/>
            <person name="Pangilinan J."/>
            <person name="Ruiz-duenas F.J."/>
            <person name="Barrasa J.M."/>
            <person name="Sanchez-Garcia M."/>
            <person name="Camarero S."/>
            <person name="Miyauchi S."/>
            <person name="Serrano A."/>
            <person name="Linde D."/>
            <person name="Babiker R."/>
            <person name="Drula E."/>
            <person name="Ayuso-Fernandez I."/>
            <person name="Pacheco R."/>
            <person name="Padilla G."/>
            <person name="Ferreira P."/>
            <person name="Barriuso J."/>
            <person name="Kellner H."/>
            <person name="Castanera R."/>
            <person name="Alfaro M."/>
            <person name="Ramirez L."/>
            <person name="Pisabarro A.G."/>
            <person name="Kuo A."/>
            <person name="Tritt A."/>
            <person name="Lipzen A."/>
            <person name="He G."/>
            <person name="Yan M."/>
            <person name="Ng V."/>
            <person name="Cullen D."/>
            <person name="Martin F."/>
            <person name="Rosso M.-N."/>
            <person name="Henrissat B."/>
            <person name="Hibbett D."/>
            <person name="Martinez A.T."/>
            <person name="Grigoriev I.V."/>
        </authorList>
    </citation>
    <scope>NUCLEOTIDE SEQUENCE</scope>
    <source>
        <strain evidence="2">AH 44721</strain>
    </source>
</reference>
<dbReference type="Proteomes" id="UP000724874">
    <property type="component" value="Unassembled WGS sequence"/>
</dbReference>
<feature type="region of interest" description="Disordered" evidence="1">
    <location>
        <begin position="1"/>
        <end position="31"/>
    </location>
</feature>
<dbReference type="EMBL" id="JADNYJ010000020">
    <property type="protein sequence ID" value="KAF8905956.1"/>
    <property type="molecule type" value="Genomic_DNA"/>
</dbReference>
<dbReference type="AlphaFoldDB" id="A0A9P5NW68"/>
<organism evidence="2 3">
    <name type="scientific">Gymnopilus junonius</name>
    <name type="common">Spectacular rustgill mushroom</name>
    <name type="synonym">Gymnopilus spectabilis subsp. junonius</name>
    <dbReference type="NCBI Taxonomy" id="109634"/>
    <lineage>
        <taxon>Eukaryota</taxon>
        <taxon>Fungi</taxon>
        <taxon>Dikarya</taxon>
        <taxon>Basidiomycota</taxon>
        <taxon>Agaricomycotina</taxon>
        <taxon>Agaricomycetes</taxon>
        <taxon>Agaricomycetidae</taxon>
        <taxon>Agaricales</taxon>
        <taxon>Agaricineae</taxon>
        <taxon>Hymenogastraceae</taxon>
        <taxon>Gymnopilus</taxon>
    </lineage>
</organism>
<evidence type="ECO:0000313" key="2">
    <source>
        <dbReference type="EMBL" id="KAF8905956.1"/>
    </source>
</evidence>
<proteinExistence type="predicted"/>
<dbReference type="OrthoDB" id="3068811at2759"/>
<gene>
    <name evidence="2" type="ORF">CPB84DRAFT_1844595</name>
</gene>
<accession>A0A9P5NW68</accession>
<name>A0A9P5NW68_GYMJU</name>
<sequence length="190" mass="21048">MRTSDDVESLHSPPNLLSVADNDSDVQSSVVEPGEPSCKAYQFVLAFAQTTSRAEAGSRCLFSWRPVSPADITKLSSYAGKIGLYTLTDPTNDHTHSIHPGTFLRLQQLHYRFATGPLLPSLHSLRITGVKSSLDYLNVFLSPSLRSLKVTDVEDYYQTPIRIFLDNLLEETKDVTHITLGPGRISDDLL</sequence>
<protein>
    <submittedName>
        <fullName evidence="2">Uncharacterized protein</fullName>
    </submittedName>
</protein>
<keyword evidence="3" id="KW-1185">Reference proteome</keyword>
<evidence type="ECO:0000256" key="1">
    <source>
        <dbReference type="SAM" id="MobiDB-lite"/>
    </source>
</evidence>
<evidence type="ECO:0000313" key="3">
    <source>
        <dbReference type="Proteomes" id="UP000724874"/>
    </source>
</evidence>
<comment type="caution">
    <text evidence="2">The sequence shown here is derived from an EMBL/GenBank/DDBJ whole genome shotgun (WGS) entry which is preliminary data.</text>
</comment>